<evidence type="ECO:0000313" key="1">
    <source>
        <dbReference type="EMBL" id="GAA5107833.1"/>
    </source>
</evidence>
<accession>A0ABP9N2J0</accession>
<reference evidence="2" key="1">
    <citation type="journal article" date="2019" name="Int. J. Syst. Evol. Microbiol.">
        <title>The Global Catalogue of Microorganisms (GCM) 10K type strain sequencing project: providing services to taxonomists for standard genome sequencing and annotation.</title>
        <authorList>
            <consortium name="The Broad Institute Genomics Platform"/>
            <consortium name="The Broad Institute Genome Sequencing Center for Infectious Disease"/>
            <person name="Wu L."/>
            <person name="Ma J."/>
        </authorList>
    </citation>
    <scope>NUCLEOTIDE SEQUENCE [LARGE SCALE GENOMIC DNA]</scope>
    <source>
        <strain evidence="2">JCM 18050</strain>
    </source>
</reference>
<dbReference type="RefSeq" id="WP_345489314.1">
    <property type="nucleotide sequence ID" value="NZ_BAABHY010000001.1"/>
</dbReference>
<name>A0ABP9N2J0_9GAMM</name>
<organism evidence="1 2">
    <name type="scientific">Orbus sasakiae</name>
    <dbReference type="NCBI Taxonomy" id="1078475"/>
    <lineage>
        <taxon>Bacteria</taxon>
        <taxon>Pseudomonadati</taxon>
        <taxon>Pseudomonadota</taxon>
        <taxon>Gammaproteobacteria</taxon>
        <taxon>Orbales</taxon>
        <taxon>Orbaceae</taxon>
        <taxon>Orbus</taxon>
    </lineage>
</organism>
<comment type="caution">
    <text evidence="1">The sequence shown here is derived from an EMBL/GenBank/DDBJ whole genome shotgun (WGS) entry which is preliminary data.</text>
</comment>
<evidence type="ECO:0000313" key="2">
    <source>
        <dbReference type="Proteomes" id="UP001500171"/>
    </source>
</evidence>
<protein>
    <submittedName>
        <fullName evidence="1">Uncharacterized protein</fullName>
    </submittedName>
</protein>
<keyword evidence="2" id="KW-1185">Reference proteome</keyword>
<dbReference type="Proteomes" id="UP001500171">
    <property type="component" value="Unassembled WGS sequence"/>
</dbReference>
<proteinExistence type="predicted"/>
<sequence length="95" mass="10820">MDMNYIKNNVSPKLTNYKLTYSSYPSGDFGSLERVVVEGRNKMGGIDVWSKGWLDINIYDLTLDKEVMNILLEPSETQEQEIAIAKFLGILLSEK</sequence>
<gene>
    <name evidence="1" type="ORF">GCM10023211_09360</name>
</gene>
<dbReference type="EMBL" id="BAABHY010000001">
    <property type="protein sequence ID" value="GAA5107833.1"/>
    <property type="molecule type" value="Genomic_DNA"/>
</dbReference>